<dbReference type="SUPFAM" id="SSF56059">
    <property type="entry name" value="Glutathione synthetase ATP-binding domain-like"/>
    <property type="match status" value="1"/>
</dbReference>
<dbReference type="EMBL" id="CP033433">
    <property type="protein sequence ID" value="AYQ72174.1"/>
    <property type="molecule type" value="Genomic_DNA"/>
</dbReference>
<reference evidence="1 2" key="1">
    <citation type="submission" date="2018-10" db="EMBL/GenBank/DDBJ databases">
        <title>Genome Sequence of Cohnella sp.</title>
        <authorList>
            <person name="Srinivasan S."/>
            <person name="Kim M.K."/>
        </authorList>
    </citation>
    <scope>NUCLEOTIDE SEQUENCE [LARGE SCALE GENOMIC DNA]</scope>
    <source>
        <strain evidence="1 2">18JY8-7</strain>
    </source>
</reference>
<proteinExistence type="predicted"/>
<dbReference type="Gene3D" id="3.30.470.20">
    <property type="entry name" value="ATP-grasp fold, B domain"/>
    <property type="match status" value="1"/>
</dbReference>
<name>A0A3G3JVG9_9BACL</name>
<organism evidence="1 2">
    <name type="scientific">Cohnella candidum</name>
    <dbReference type="NCBI Taxonomy" id="2674991"/>
    <lineage>
        <taxon>Bacteria</taxon>
        <taxon>Bacillati</taxon>
        <taxon>Bacillota</taxon>
        <taxon>Bacilli</taxon>
        <taxon>Bacillales</taxon>
        <taxon>Paenibacillaceae</taxon>
        <taxon>Cohnella</taxon>
    </lineage>
</organism>
<dbReference type="Proteomes" id="UP000269097">
    <property type="component" value="Chromosome"/>
</dbReference>
<protein>
    <submittedName>
        <fullName evidence="1">YheC/YheD family protein</fullName>
    </submittedName>
</protein>
<gene>
    <name evidence="1" type="ORF">EAV92_06085</name>
</gene>
<dbReference type="Pfam" id="PF14398">
    <property type="entry name" value="ATPgrasp_YheCD"/>
    <property type="match status" value="1"/>
</dbReference>
<keyword evidence="2" id="KW-1185">Reference proteome</keyword>
<dbReference type="AlphaFoldDB" id="A0A3G3JVG9"/>
<dbReference type="InterPro" id="IPR026838">
    <property type="entry name" value="YheC/D"/>
</dbReference>
<evidence type="ECO:0000313" key="1">
    <source>
        <dbReference type="EMBL" id="AYQ72174.1"/>
    </source>
</evidence>
<dbReference type="KEGG" id="coh:EAV92_06085"/>
<accession>A0A3G3JVG9</accession>
<evidence type="ECO:0000313" key="2">
    <source>
        <dbReference type="Proteomes" id="UP000269097"/>
    </source>
</evidence>
<sequence length="247" mass="28455">MKLRYGNNKLGKYRLMLTNPALSGSLPPTALATKANIGAMLAQNRDVYLKPNTGTGGFGIFKLSRHRNGYRLRNGTQSRYFASFDGAYAAFEKTKGRRAYLVQQGIPLLHYEGRPFDLRIMIQLNPGRKWEVTGIVGRLGQRHKVVTNYHNGGKPMPIQQLLTPYLRERERTLYVEKLKELGIRISSHMSRVFPRFPAFGVDIGIDKQLKPWIIEVNSRPDKYIFNALADKSMFRRIIQYARLQRKR</sequence>